<feature type="compositionally biased region" description="Gly residues" evidence="1">
    <location>
        <begin position="124"/>
        <end position="135"/>
    </location>
</feature>
<sequence>MSVLKTRCSNNAYVHRGRHKKDIDNKINGEVRCTHISRSTWFDASFLRIGYTDASPWPWLPAVLKCFVGSLVSLDRLWATGSGEVDGDFNAKGKRPHWPSNGGLANAGKREGEERIGLVPGSDSGSGLGSGSGSGSGSIFGVIICP</sequence>
<organism evidence="2 3">
    <name type="scientific">Fistulina hepatica ATCC 64428</name>
    <dbReference type="NCBI Taxonomy" id="1128425"/>
    <lineage>
        <taxon>Eukaryota</taxon>
        <taxon>Fungi</taxon>
        <taxon>Dikarya</taxon>
        <taxon>Basidiomycota</taxon>
        <taxon>Agaricomycotina</taxon>
        <taxon>Agaricomycetes</taxon>
        <taxon>Agaricomycetidae</taxon>
        <taxon>Agaricales</taxon>
        <taxon>Fistulinaceae</taxon>
        <taxon>Fistulina</taxon>
    </lineage>
</organism>
<proteinExistence type="predicted"/>
<dbReference type="AlphaFoldDB" id="A0A0D7AQ24"/>
<feature type="region of interest" description="Disordered" evidence="1">
    <location>
        <begin position="90"/>
        <end position="135"/>
    </location>
</feature>
<evidence type="ECO:0000313" key="3">
    <source>
        <dbReference type="Proteomes" id="UP000054144"/>
    </source>
</evidence>
<dbReference type="Proteomes" id="UP000054144">
    <property type="component" value="Unassembled WGS sequence"/>
</dbReference>
<name>A0A0D7AQ24_9AGAR</name>
<keyword evidence="3" id="KW-1185">Reference proteome</keyword>
<gene>
    <name evidence="2" type="ORF">FISHEDRAFT_55022</name>
</gene>
<reference evidence="2 3" key="1">
    <citation type="journal article" date="2015" name="Fungal Genet. Biol.">
        <title>Evolution of novel wood decay mechanisms in Agaricales revealed by the genome sequences of Fistulina hepatica and Cylindrobasidium torrendii.</title>
        <authorList>
            <person name="Floudas D."/>
            <person name="Held B.W."/>
            <person name="Riley R."/>
            <person name="Nagy L.G."/>
            <person name="Koehler G."/>
            <person name="Ransdell A.S."/>
            <person name="Younus H."/>
            <person name="Chow J."/>
            <person name="Chiniquy J."/>
            <person name="Lipzen A."/>
            <person name="Tritt A."/>
            <person name="Sun H."/>
            <person name="Haridas S."/>
            <person name="LaButti K."/>
            <person name="Ohm R.A."/>
            <person name="Kues U."/>
            <person name="Blanchette R.A."/>
            <person name="Grigoriev I.V."/>
            <person name="Minto R.E."/>
            <person name="Hibbett D.S."/>
        </authorList>
    </citation>
    <scope>NUCLEOTIDE SEQUENCE [LARGE SCALE GENOMIC DNA]</scope>
    <source>
        <strain evidence="2 3">ATCC 64428</strain>
    </source>
</reference>
<evidence type="ECO:0000313" key="2">
    <source>
        <dbReference type="EMBL" id="KIY53667.1"/>
    </source>
</evidence>
<protein>
    <submittedName>
        <fullName evidence="2">Uncharacterized protein</fullName>
    </submittedName>
</protein>
<dbReference type="EMBL" id="KN881593">
    <property type="protein sequence ID" value="KIY53667.1"/>
    <property type="molecule type" value="Genomic_DNA"/>
</dbReference>
<evidence type="ECO:0000256" key="1">
    <source>
        <dbReference type="SAM" id="MobiDB-lite"/>
    </source>
</evidence>
<accession>A0A0D7AQ24</accession>